<dbReference type="Proteomes" id="UP000317648">
    <property type="component" value="Chromosome"/>
</dbReference>
<reference evidence="2 3" key="1">
    <citation type="submission" date="2019-02" db="EMBL/GenBank/DDBJ databases">
        <title>Deep-cultivation of Planctomycetes and their phenomic and genomic characterization uncovers novel biology.</title>
        <authorList>
            <person name="Wiegand S."/>
            <person name="Jogler M."/>
            <person name="Boedeker C."/>
            <person name="Pinto D."/>
            <person name="Vollmers J."/>
            <person name="Rivas-Marin E."/>
            <person name="Kohn T."/>
            <person name="Peeters S.H."/>
            <person name="Heuer A."/>
            <person name="Rast P."/>
            <person name="Oberbeckmann S."/>
            <person name="Bunk B."/>
            <person name="Jeske O."/>
            <person name="Meyerdierks A."/>
            <person name="Storesund J.E."/>
            <person name="Kallscheuer N."/>
            <person name="Luecker S."/>
            <person name="Lage O.M."/>
            <person name="Pohl T."/>
            <person name="Merkel B.J."/>
            <person name="Hornburger P."/>
            <person name="Mueller R.-W."/>
            <person name="Bruemmer F."/>
            <person name="Labrenz M."/>
            <person name="Spormann A.M."/>
            <person name="Op den Camp H."/>
            <person name="Overmann J."/>
            <person name="Amann R."/>
            <person name="Jetten M.S.M."/>
            <person name="Mascher T."/>
            <person name="Medema M.H."/>
            <person name="Devos D.P."/>
            <person name="Kaster A.-K."/>
            <person name="Ovreas L."/>
            <person name="Rohde M."/>
            <person name="Galperin M.Y."/>
            <person name="Jogler C."/>
        </authorList>
    </citation>
    <scope>NUCLEOTIDE SEQUENCE [LARGE SCALE GENOMIC DNA]</scope>
    <source>
        <strain evidence="2 3">Pla85_3_4</strain>
    </source>
</reference>
<keyword evidence="3" id="KW-1185">Reference proteome</keyword>
<dbReference type="GO" id="GO:0006313">
    <property type="term" value="P:DNA transposition"/>
    <property type="evidence" value="ECO:0007669"/>
    <property type="project" value="InterPro"/>
</dbReference>
<dbReference type="InterPro" id="IPR036515">
    <property type="entry name" value="Transposase_17_sf"/>
</dbReference>
<accession>A0A518DN92</accession>
<proteinExistence type="predicted"/>
<protein>
    <submittedName>
        <fullName evidence="2">Transposase IS200 like protein</fullName>
    </submittedName>
</protein>
<dbReference type="OrthoDB" id="274221at2"/>
<dbReference type="AlphaFoldDB" id="A0A518DN92"/>
<organism evidence="2 3">
    <name type="scientific">Lignipirellula cremea</name>
    <dbReference type="NCBI Taxonomy" id="2528010"/>
    <lineage>
        <taxon>Bacteria</taxon>
        <taxon>Pseudomonadati</taxon>
        <taxon>Planctomycetota</taxon>
        <taxon>Planctomycetia</taxon>
        <taxon>Pirellulales</taxon>
        <taxon>Pirellulaceae</taxon>
        <taxon>Lignipirellula</taxon>
    </lineage>
</organism>
<dbReference type="RefSeq" id="WP_145050001.1">
    <property type="nucleotide sequence ID" value="NZ_CP036433.1"/>
</dbReference>
<dbReference type="SUPFAM" id="SSF143422">
    <property type="entry name" value="Transposase IS200-like"/>
    <property type="match status" value="1"/>
</dbReference>
<dbReference type="Pfam" id="PF01797">
    <property type="entry name" value="Y1_Tnp"/>
    <property type="match status" value="1"/>
</dbReference>
<sequence>MTDTIAVFITWTTYGTWMPGDARGWRDRSRGEQLPRPLLERWCREQMTGETVLLEPHDRETVENACREHCLFRNWQLYAVNARTNHVHVVVASMENPQKVCEQLKANCTRRLRQQETPLFRARTWTRGGDCSILDSDKDIELAVQYVVEAQDSQ</sequence>
<dbReference type="EMBL" id="CP036433">
    <property type="protein sequence ID" value="QDU93307.1"/>
    <property type="molecule type" value="Genomic_DNA"/>
</dbReference>
<evidence type="ECO:0000259" key="1">
    <source>
        <dbReference type="SMART" id="SM01321"/>
    </source>
</evidence>
<dbReference type="KEGG" id="lcre:Pla8534_10870"/>
<dbReference type="GO" id="GO:0004803">
    <property type="term" value="F:transposase activity"/>
    <property type="evidence" value="ECO:0007669"/>
    <property type="project" value="InterPro"/>
</dbReference>
<gene>
    <name evidence="2" type="ORF">Pla8534_10870</name>
</gene>
<feature type="domain" description="Transposase IS200-like" evidence="1">
    <location>
        <begin position="2"/>
        <end position="150"/>
    </location>
</feature>
<name>A0A518DN92_9BACT</name>
<evidence type="ECO:0000313" key="2">
    <source>
        <dbReference type="EMBL" id="QDU93307.1"/>
    </source>
</evidence>
<dbReference type="GO" id="GO:0003677">
    <property type="term" value="F:DNA binding"/>
    <property type="evidence" value="ECO:0007669"/>
    <property type="project" value="InterPro"/>
</dbReference>
<dbReference type="InterPro" id="IPR002686">
    <property type="entry name" value="Transposase_17"/>
</dbReference>
<evidence type="ECO:0000313" key="3">
    <source>
        <dbReference type="Proteomes" id="UP000317648"/>
    </source>
</evidence>
<dbReference type="SMART" id="SM01321">
    <property type="entry name" value="Y1_Tnp"/>
    <property type="match status" value="1"/>
</dbReference>
<dbReference type="Gene3D" id="3.30.70.1290">
    <property type="entry name" value="Transposase IS200-like"/>
    <property type="match status" value="1"/>
</dbReference>